<dbReference type="AlphaFoldDB" id="A0A852T019"/>
<evidence type="ECO:0000313" key="3">
    <source>
        <dbReference type="Proteomes" id="UP000589620"/>
    </source>
</evidence>
<dbReference type="Proteomes" id="UP000589620">
    <property type="component" value="Unassembled WGS sequence"/>
</dbReference>
<protein>
    <submittedName>
        <fullName evidence="2">Uncharacterized protein</fullName>
    </submittedName>
</protein>
<comment type="caution">
    <text evidence="2">The sequence shown here is derived from an EMBL/GenBank/DDBJ whole genome shotgun (WGS) entry which is preliminary data.</text>
</comment>
<keyword evidence="3" id="KW-1185">Reference proteome</keyword>
<dbReference type="EMBL" id="JACCBJ010000001">
    <property type="protein sequence ID" value="NYD74876.1"/>
    <property type="molecule type" value="Genomic_DNA"/>
</dbReference>
<proteinExistence type="predicted"/>
<gene>
    <name evidence="2" type="ORF">BJ963_002395</name>
</gene>
<evidence type="ECO:0000313" key="2">
    <source>
        <dbReference type="EMBL" id="NYD74876.1"/>
    </source>
</evidence>
<dbReference type="RefSeq" id="WP_246298045.1">
    <property type="nucleotide sequence ID" value="NZ_BAAAPX010000001.1"/>
</dbReference>
<organism evidence="2 3">
    <name type="scientific">Leifsonia soli</name>
    <dbReference type="NCBI Taxonomy" id="582665"/>
    <lineage>
        <taxon>Bacteria</taxon>
        <taxon>Bacillati</taxon>
        <taxon>Actinomycetota</taxon>
        <taxon>Actinomycetes</taxon>
        <taxon>Micrococcales</taxon>
        <taxon>Microbacteriaceae</taxon>
        <taxon>Leifsonia</taxon>
    </lineage>
</organism>
<reference evidence="2 3" key="1">
    <citation type="submission" date="2020-07" db="EMBL/GenBank/DDBJ databases">
        <title>Sequencing the genomes of 1000 actinobacteria strains.</title>
        <authorList>
            <person name="Klenk H.-P."/>
        </authorList>
    </citation>
    <scope>NUCLEOTIDE SEQUENCE [LARGE SCALE GENOMIC DNA]</scope>
    <source>
        <strain evidence="2 3">DSM 23871</strain>
    </source>
</reference>
<feature type="compositionally biased region" description="Basic and acidic residues" evidence="1">
    <location>
        <begin position="50"/>
        <end position="74"/>
    </location>
</feature>
<evidence type="ECO:0000256" key="1">
    <source>
        <dbReference type="SAM" id="MobiDB-lite"/>
    </source>
</evidence>
<sequence>MSRRIVELSTEVMRFQRAVDPVKDVLRGLRDGPIGREEDEGLRDAGGPAAERRGEEDLGLGRHPVHPDPRSRSC</sequence>
<accession>A0A852T019</accession>
<feature type="region of interest" description="Disordered" evidence="1">
    <location>
        <begin position="28"/>
        <end position="74"/>
    </location>
</feature>
<name>A0A852T019_9MICO</name>